<evidence type="ECO:0000256" key="1">
    <source>
        <dbReference type="ARBA" id="ARBA00000085"/>
    </source>
</evidence>
<evidence type="ECO:0000256" key="4">
    <source>
        <dbReference type="ARBA" id="ARBA00022679"/>
    </source>
</evidence>
<dbReference type="RefSeq" id="WP_232398478.1">
    <property type="nucleotide sequence ID" value="NZ_CP102173.1"/>
</dbReference>
<keyword evidence="13" id="KW-1185">Reference proteome</keyword>
<keyword evidence="6 12" id="KW-0418">Kinase</keyword>
<dbReference type="EMBL" id="CP102173">
    <property type="protein sequence ID" value="UUP14648.1"/>
    <property type="molecule type" value="Genomic_DNA"/>
</dbReference>
<feature type="transmembrane region" description="Helical" evidence="9">
    <location>
        <begin position="41"/>
        <end position="56"/>
    </location>
</feature>
<dbReference type="GO" id="GO:0016301">
    <property type="term" value="F:kinase activity"/>
    <property type="evidence" value="ECO:0007669"/>
    <property type="project" value="UniProtKB-KW"/>
</dbReference>
<reference evidence="12 13" key="1">
    <citation type="submission" date="2022-08" db="EMBL/GenBank/DDBJ databases">
        <title>novel species in genus Aeromicrobium.</title>
        <authorList>
            <person name="Ye L."/>
        </authorList>
    </citation>
    <scope>NUCLEOTIDE SEQUENCE [LARGE SCALE GENOMIC DNA]</scope>
    <source>
        <strain evidence="13">zg-Y1379</strain>
    </source>
</reference>
<evidence type="ECO:0000259" key="10">
    <source>
        <dbReference type="Pfam" id="PF02518"/>
    </source>
</evidence>
<keyword evidence="9" id="KW-0472">Membrane</keyword>
<keyword evidence="9" id="KW-0812">Transmembrane</keyword>
<evidence type="ECO:0000256" key="9">
    <source>
        <dbReference type="SAM" id="Phobius"/>
    </source>
</evidence>
<feature type="transmembrane region" description="Helical" evidence="9">
    <location>
        <begin position="102"/>
        <end position="120"/>
    </location>
</feature>
<dbReference type="SUPFAM" id="SSF55874">
    <property type="entry name" value="ATPase domain of HSP90 chaperone/DNA topoisomerase II/histidine kinase"/>
    <property type="match status" value="1"/>
</dbReference>
<dbReference type="Pfam" id="PF07730">
    <property type="entry name" value="HisKA_3"/>
    <property type="match status" value="1"/>
</dbReference>
<evidence type="ECO:0000256" key="7">
    <source>
        <dbReference type="ARBA" id="ARBA00022840"/>
    </source>
</evidence>
<gene>
    <name evidence="12" type="ORF">NQV15_04870</name>
</gene>
<name>A0ABY5M938_9ACTN</name>
<evidence type="ECO:0000259" key="11">
    <source>
        <dbReference type="Pfam" id="PF07730"/>
    </source>
</evidence>
<proteinExistence type="predicted"/>
<dbReference type="InterPro" id="IPR003594">
    <property type="entry name" value="HATPase_dom"/>
</dbReference>
<feature type="transmembrane region" description="Helical" evidence="9">
    <location>
        <begin position="127"/>
        <end position="147"/>
    </location>
</feature>
<evidence type="ECO:0000256" key="5">
    <source>
        <dbReference type="ARBA" id="ARBA00022741"/>
    </source>
</evidence>
<evidence type="ECO:0000313" key="12">
    <source>
        <dbReference type="EMBL" id="UUP14648.1"/>
    </source>
</evidence>
<dbReference type="InterPro" id="IPR011712">
    <property type="entry name" value="Sig_transdc_His_kin_sub3_dim/P"/>
</dbReference>
<keyword evidence="7" id="KW-0067">ATP-binding</keyword>
<sequence>MSPRPNRPRPWVLAIPALLVLQVAGTFGAFANQVDSRPPPLALAIAVAGPLLLLLFERSARLVMAATAALTCTYVLAGYPYGPVFATLSVVSILTVLRGHRYTVWAGLGVLLVVTQVQLVRDDDWSWAWLSGASAWLLLLVSISELVRVRGERVRAARAAERESRRRAAGEERLAIARELHDVVAHHMSLINVQAGVALHLVDRRPEQVQTALAVIKDASREALAEMRSLVGVLRDEADPAPRAPGESLAALDDLAERGRLAGLAVVASVDVPRPVPAAVELAALRIAQEAVTNVVRHAEARHVDIVVRLDADGLTVRVDDDGRGAPAGLRPGNGVIGMTERADALGGRLTIGASPRGGVSVHAHLPVGDDS</sequence>
<evidence type="ECO:0000256" key="3">
    <source>
        <dbReference type="ARBA" id="ARBA00022553"/>
    </source>
</evidence>
<dbReference type="CDD" id="cd16917">
    <property type="entry name" value="HATPase_UhpB-NarQ-NarX-like"/>
    <property type="match status" value="1"/>
</dbReference>
<dbReference type="PANTHER" id="PTHR24421:SF10">
    <property type="entry name" value="NITRATE_NITRITE SENSOR PROTEIN NARQ"/>
    <property type="match status" value="1"/>
</dbReference>
<evidence type="ECO:0000256" key="2">
    <source>
        <dbReference type="ARBA" id="ARBA00012438"/>
    </source>
</evidence>
<dbReference type="EC" id="2.7.13.3" evidence="2"/>
<dbReference type="Gene3D" id="3.30.565.10">
    <property type="entry name" value="Histidine kinase-like ATPase, C-terminal domain"/>
    <property type="match status" value="1"/>
</dbReference>
<protein>
    <recommendedName>
        <fullName evidence="2">histidine kinase</fullName>
        <ecNumber evidence="2">2.7.13.3</ecNumber>
    </recommendedName>
</protein>
<dbReference type="Proteomes" id="UP001316184">
    <property type="component" value="Chromosome"/>
</dbReference>
<dbReference type="Gene3D" id="1.20.5.1930">
    <property type="match status" value="1"/>
</dbReference>
<keyword evidence="3" id="KW-0597">Phosphoprotein</keyword>
<comment type="catalytic activity">
    <reaction evidence="1">
        <text>ATP + protein L-histidine = ADP + protein N-phospho-L-histidine.</text>
        <dbReference type="EC" id="2.7.13.3"/>
    </reaction>
</comment>
<feature type="domain" description="Signal transduction histidine kinase subgroup 3 dimerisation and phosphoacceptor" evidence="11">
    <location>
        <begin position="172"/>
        <end position="237"/>
    </location>
</feature>
<keyword evidence="9" id="KW-1133">Transmembrane helix</keyword>
<evidence type="ECO:0000256" key="6">
    <source>
        <dbReference type="ARBA" id="ARBA00022777"/>
    </source>
</evidence>
<keyword evidence="4" id="KW-0808">Transferase</keyword>
<dbReference type="InterPro" id="IPR036890">
    <property type="entry name" value="HATPase_C_sf"/>
</dbReference>
<feature type="domain" description="Histidine kinase/HSP90-like ATPase" evidence="10">
    <location>
        <begin position="282"/>
        <end position="368"/>
    </location>
</feature>
<organism evidence="12 13">
    <name type="scientific">Aeromicrobium wangtongii</name>
    <dbReference type="NCBI Taxonomy" id="2969247"/>
    <lineage>
        <taxon>Bacteria</taxon>
        <taxon>Bacillati</taxon>
        <taxon>Actinomycetota</taxon>
        <taxon>Actinomycetes</taxon>
        <taxon>Propionibacteriales</taxon>
        <taxon>Nocardioidaceae</taxon>
        <taxon>Aeromicrobium</taxon>
    </lineage>
</organism>
<dbReference type="Pfam" id="PF02518">
    <property type="entry name" value="HATPase_c"/>
    <property type="match status" value="1"/>
</dbReference>
<accession>A0ABY5M938</accession>
<dbReference type="PANTHER" id="PTHR24421">
    <property type="entry name" value="NITRATE/NITRITE SENSOR PROTEIN NARX-RELATED"/>
    <property type="match status" value="1"/>
</dbReference>
<evidence type="ECO:0000313" key="13">
    <source>
        <dbReference type="Proteomes" id="UP001316184"/>
    </source>
</evidence>
<evidence type="ECO:0000256" key="8">
    <source>
        <dbReference type="ARBA" id="ARBA00023012"/>
    </source>
</evidence>
<keyword evidence="8" id="KW-0902">Two-component regulatory system</keyword>
<dbReference type="InterPro" id="IPR050482">
    <property type="entry name" value="Sensor_HK_TwoCompSys"/>
</dbReference>
<keyword evidence="5" id="KW-0547">Nucleotide-binding</keyword>